<protein>
    <submittedName>
        <fullName evidence="2">Uncharacterized protein</fullName>
    </submittedName>
</protein>
<evidence type="ECO:0000313" key="2">
    <source>
        <dbReference type="EMBL" id="OGD66766.1"/>
    </source>
</evidence>
<name>A0A1F5EHT8_9BACT</name>
<dbReference type="AlphaFoldDB" id="A0A1F5EHT8"/>
<evidence type="ECO:0000313" key="3">
    <source>
        <dbReference type="Proteomes" id="UP000179003"/>
    </source>
</evidence>
<dbReference type="Proteomes" id="UP000179003">
    <property type="component" value="Unassembled WGS sequence"/>
</dbReference>
<proteinExistence type="predicted"/>
<feature type="compositionally biased region" description="Basic and acidic residues" evidence="1">
    <location>
        <begin position="25"/>
        <end position="57"/>
    </location>
</feature>
<sequence>MSKWTDKDTSDYSGDSPSKVSSAEHQARDDAERAGLFERGNSEKNRERFSHTDESGKEATSFWESIFGSKK</sequence>
<feature type="compositionally biased region" description="Basic and acidic residues" evidence="1">
    <location>
        <begin position="1"/>
        <end position="10"/>
    </location>
</feature>
<evidence type="ECO:0000256" key="1">
    <source>
        <dbReference type="SAM" id="MobiDB-lite"/>
    </source>
</evidence>
<feature type="compositionally biased region" description="Polar residues" evidence="1">
    <location>
        <begin position="11"/>
        <end position="24"/>
    </location>
</feature>
<comment type="caution">
    <text evidence="2">The sequence shown here is derived from an EMBL/GenBank/DDBJ whole genome shotgun (WGS) entry which is preliminary data.</text>
</comment>
<dbReference type="EMBL" id="MFAE01000014">
    <property type="protein sequence ID" value="OGD66766.1"/>
    <property type="molecule type" value="Genomic_DNA"/>
</dbReference>
<feature type="region of interest" description="Disordered" evidence="1">
    <location>
        <begin position="1"/>
        <end position="71"/>
    </location>
</feature>
<dbReference type="STRING" id="1797582.A2442_01425"/>
<organism evidence="2 3">
    <name type="scientific">Candidatus Campbellbacteria bacterium RIFOXYC2_FULL_35_25</name>
    <dbReference type="NCBI Taxonomy" id="1797582"/>
    <lineage>
        <taxon>Bacteria</taxon>
        <taxon>Candidatus Campbelliibacteriota</taxon>
    </lineage>
</organism>
<accession>A0A1F5EHT8</accession>
<gene>
    <name evidence="2" type="ORF">A2442_01425</name>
</gene>
<reference evidence="2 3" key="1">
    <citation type="journal article" date="2016" name="Nat. Commun.">
        <title>Thousands of microbial genomes shed light on interconnected biogeochemical processes in an aquifer system.</title>
        <authorList>
            <person name="Anantharaman K."/>
            <person name="Brown C.T."/>
            <person name="Hug L.A."/>
            <person name="Sharon I."/>
            <person name="Castelle C.J."/>
            <person name="Probst A.J."/>
            <person name="Thomas B.C."/>
            <person name="Singh A."/>
            <person name="Wilkins M.J."/>
            <person name="Karaoz U."/>
            <person name="Brodie E.L."/>
            <person name="Williams K.H."/>
            <person name="Hubbard S.S."/>
            <person name="Banfield J.F."/>
        </authorList>
    </citation>
    <scope>NUCLEOTIDE SEQUENCE [LARGE SCALE GENOMIC DNA]</scope>
</reference>